<accession>A0ABT5MT82</accession>
<evidence type="ECO:0000313" key="5">
    <source>
        <dbReference type="Proteomes" id="UP001528673"/>
    </source>
</evidence>
<dbReference type="Proteomes" id="UP001528673">
    <property type="component" value="Unassembled WGS sequence"/>
</dbReference>
<sequence>MCRHDPAPTLAVHFRQPSPCVGSPPSTGSRRRRLWDLPHACHCPVVGVCLPLDTLRRLVSKAMGGQPQADDYDVHVSAVAECVHRNRLSELLQGELERRYAREIKAYRVFKTPQAVAEAWLSAVRQGDVAGAFWAALTHPRCDAVLQEVLCRDLHMLQHQAGAAVRVDLVRFNALLSENGVLSRELAKAQERSTRALADKAADVDRLQAQLMQLRAELLAKDSRLAFMAEDLEALKASLPGHAAVQRLQRKLDQMAARQVDLEAQNASLRHRLAAMDRASPGLSPAPVTSAGSGAAQDGVPHLSPVTLYLRQKTVLCVGGRSGNIANYRDLVERVGGRFAHHDGGLEDSQSVLDASLAAADLVICQTGCISHNAYWRVKDFCKRTGKRCVFVENPSASSLERGLAQIGEWVSAGADLATTHPNPHASNWPKASQSPD</sequence>
<dbReference type="Pfam" id="PF10087">
    <property type="entry name" value="DUF2325"/>
    <property type="match status" value="1"/>
</dbReference>
<dbReference type="RefSeq" id="WP_273947981.1">
    <property type="nucleotide sequence ID" value="NZ_JAQSIP010000001.1"/>
</dbReference>
<keyword evidence="2" id="KW-0175">Coiled coil</keyword>
<comment type="similarity">
    <text evidence="1">Belongs to the UPF0751 family.</text>
</comment>
<evidence type="ECO:0000256" key="3">
    <source>
        <dbReference type="SAM" id="MobiDB-lite"/>
    </source>
</evidence>
<protein>
    <submittedName>
        <fullName evidence="4">DUF2325 domain-containing protein</fullName>
    </submittedName>
</protein>
<reference evidence="4 5" key="1">
    <citation type="submission" date="2023-02" db="EMBL/GenBank/DDBJ databases">
        <title>Bacterial whole genomic sequence of Curvibacter sp. HBC61.</title>
        <authorList>
            <person name="Le V."/>
            <person name="Ko S.-R."/>
            <person name="Ahn C.-Y."/>
            <person name="Oh H.-M."/>
        </authorList>
    </citation>
    <scope>NUCLEOTIDE SEQUENCE [LARGE SCALE GENOMIC DNA]</scope>
    <source>
        <strain evidence="4 5">HBC61</strain>
    </source>
</reference>
<dbReference type="EMBL" id="JAQSIP010000001">
    <property type="protein sequence ID" value="MDD0837110.1"/>
    <property type="molecule type" value="Genomic_DNA"/>
</dbReference>
<proteinExistence type="inferred from homology"/>
<comment type="caution">
    <text evidence="4">The sequence shown here is derived from an EMBL/GenBank/DDBJ whole genome shotgun (WGS) entry which is preliminary data.</text>
</comment>
<feature type="coiled-coil region" evidence="2">
    <location>
        <begin position="197"/>
        <end position="272"/>
    </location>
</feature>
<feature type="compositionally biased region" description="Polar residues" evidence="3">
    <location>
        <begin position="420"/>
        <end position="437"/>
    </location>
</feature>
<name>A0ABT5MT82_9BURK</name>
<dbReference type="InterPro" id="IPR016772">
    <property type="entry name" value="UCP020408"/>
</dbReference>
<evidence type="ECO:0000313" key="4">
    <source>
        <dbReference type="EMBL" id="MDD0837110.1"/>
    </source>
</evidence>
<keyword evidence="5" id="KW-1185">Reference proteome</keyword>
<organism evidence="4 5">
    <name type="scientific">Curvibacter cyanobacteriorum</name>
    <dbReference type="NCBI Taxonomy" id="3026422"/>
    <lineage>
        <taxon>Bacteria</taxon>
        <taxon>Pseudomonadati</taxon>
        <taxon>Pseudomonadota</taxon>
        <taxon>Betaproteobacteria</taxon>
        <taxon>Burkholderiales</taxon>
        <taxon>Comamonadaceae</taxon>
        <taxon>Curvibacter</taxon>
    </lineage>
</organism>
<gene>
    <name evidence="4" type="ORF">PSQ40_00855</name>
</gene>
<evidence type="ECO:0000256" key="1">
    <source>
        <dbReference type="ARBA" id="ARBA00007189"/>
    </source>
</evidence>
<feature type="region of interest" description="Disordered" evidence="3">
    <location>
        <begin position="417"/>
        <end position="437"/>
    </location>
</feature>
<evidence type="ECO:0000256" key="2">
    <source>
        <dbReference type="SAM" id="Coils"/>
    </source>
</evidence>